<dbReference type="PANTHER" id="PTHR30419">
    <property type="entry name" value="HTH-TYPE TRANSCRIPTIONAL REGULATOR YBHD"/>
    <property type="match status" value="1"/>
</dbReference>
<comment type="similarity">
    <text evidence="2">Belongs to the LysR transcriptional regulatory family.</text>
</comment>
<dbReference type="InterPro" id="IPR000847">
    <property type="entry name" value="LysR_HTH_N"/>
</dbReference>
<feature type="domain" description="HTH lysR-type" evidence="7">
    <location>
        <begin position="4"/>
        <end position="61"/>
    </location>
</feature>
<dbReference type="EMBL" id="JABFDN010000013">
    <property type="protein sequence ID" value="NPU68981.1"/>
    <property type="molecule type" value="Genomic_DNA"/>
</dbReference>
<dbReference type="PANTHER" id="PTHR30419:SF30">
    <property type="entry name" value="LYSR FAMILY TRANSCRIPTIONAL REGULATOR"/>
    <property type="match status" value="1"/>
</dbReference>
<dbReference type="InterPro" id="IPR036388">
    <property type="entry name" value="WH-like_DNA-bd_sf"/>
</dbReference>
<dbReference type="PROSITE" id="PS50931">
    <property type="entry name" value="HTH_LYSR"/>
    <property type="match status" value="1"/>
</dbReference>
<evidence type="ECO:0000256" key="3">
    <source>
        <dbReference type="ARBA" id="ARBA00023015"/>
    </source>
</evidence>
<protein>
    <submittedName>
        <fullName evidence="8">LysR family transcriptional regulator</fullName>
    </submittedName>
</protein>
<name>A0ABX2CLE4_9BRAD</name>
<sequence>MHTPTLRQLQQLVYLAEERHFARAAQRAHVTQSALSRSLQTLEDAAGMRLFDRSSRSVEITAVGERLVARARSLLSGADDLGREIRLLRSGDAGQVTVGVGAFTGLTLLPDAMARLYSEHPSVRIKVVQDNWRALMDVLQQGKLDFFLAHITDIRADDSLDLEPLGSLPGFFYCRPTHPLAGRRQLSVRDLAGQHFASVALPPDFSRRLDDLIASPAGRGFDVALESENAGLLVQMAVRSDVVLVAGDAVVTHELASGQLVRLNVAELSEPRASDLLLAQFGILRLKGRTLSPAALMLMDMVRAQAARMLTGPRRPPAPRAARNAPRSRPGPRKKPGAPARRRSRNQTRGKA</sequence>
<evidence type="ECO:0000313" key="8">
    <source>
        <dbReference type="EMBL" id="NPU68981.1"/>
    </source>
</evidence>
<dbReference type="Pfam" id="PF03466">
    <property type="entry name" value="LysR_substrate"/>
    <property type="match status" value="1"/>
</dbReference>
<dbReference type="InterPro" id="IPR005119">
    <property type="entry name" value="LysR_subst-bd"/>
</dbReference>
<dbReference type="InterPro" id="IPR050950">
    <property type="entry name" value="HTH-type_LysR_regulators"/>
</dbReference>
<dbReference type="InterPro" id="IPR036390">
    <property type="entry name" value="WH_DNA-bd_sf"/>
</dbReference>
<dbReference type="SUPFAM" id="SSF46785">
    <property type="entry name" value="Winged helix' DNA-binding domain"/>
    <property type="match status" value="1"/>
</dbReference>
<keyword evidence="5" id="KW-0804">Transcription</keyword>
<evidence type="ECO:0000256" key="5">
    <source>
        <dbReference type="ARBA" id="ARBA00023163"/>
    </source>
</evidence>
<evidence type="ECO:0000256" key="4">
    <source>
        <dbReference type="ARBA" id="ARBA00023125"/>
    </source>
</evidence>
<feature type="compositionally biased region" description="Basic residues" evidence="6">
    <location>
        <begin position="330"/>
        <end position="352"/>
    </location>
</feature>
<dbReference type="CDD" id="cd05466">
    <property type="entry name" value="PBP2_LTTR_substrate"/>
    <property type="match status" value="1"/>
</dbReference>
<dbReference type="Pfam" id="PF00126">
    <property type="entry name" value="HTH_1"/>
    <property type="match status" value="1"/>
</dbReference>
<evidence type="ECO:0000256" key="1">
    <source>
        <dbReference type="ARBA" id="ARBA00003502"/>
    </source>
</evidence>
<proteinExistence type="inferred from homology"/>
<dbReference type="SUPFAM" id="SSF53850">
    <property type="entry name" value="Periplasmic binding protein-like II"/>
    <property type="match status" value="1"/>
</dbReference>
<comment type="caution">
    <text evidence="8">The sequence shown here is derived from an EMBL/GenBank/DDBJ whole genome shotgun (WGS) entry which is preliminary data.</text>
</comment>
<gene>
    <name evidence="8" type="ORF">HL667_28540</name>
</gene>
<comment type="function">
    <text evidence="1">NodD regulates the expression of the nodABCFE genes which encode other nodulation proteins. NodD is also a negative regulator of its own expression. Binds flavonoids as inducers.</text>
</comment>
<dbReference type="Gene3D" id="1.10.10.10">
    <property type="entry name" value="Winged helix-like DNA-binding domain superfamily/Winged helix DNA-binding domain"/>
    <property type="match status" value="1"/>
</dbReference>
<reference evidence="8" key="1">
    <citation type="submission" date="2020-05" db="EMBL/GenBank/DDBJ databases">
        <title>Nod-independent and nitrogen-fixing Bradyrhizobium aeschynomene sp. nov. isolated from nodules of Aeschynomene indica.</title>
        <authorList>
            <person name="Zhang Z."/>
        </authorList>
    </citation>
    <scope>NUCLEOTIDE SEQUENCE</scope>
    <source>
        <strain evidence="8">83012</strain>
    </source>
</reference>
<keyword evidence="3" id="KW-0805">Transcription regulation</keyword>
<evidence type="ECO:0000256" key="6">
    <source>
        <dbReference type="SAM" id="MobiDB-lite"/>
    </source>
</evidence>
<evidence type="ECO:0000313" key="9">
    <source>
        <dbReference type="Proteomes" id="UP000886476"/>
    </source>
</evidence>
<feature type="region of interest" description="Disordered" evidence="6">
    <location>
        <begin position="309"/>
        <end position="352"/>
    </location>
</feature>
<dbReference type="PRINTS" id="PR00039">
    <property type="entry name" value="HTHLYSR"/>
</dbReference>
<keyword evidence="4" id="KW-0238">DNA-binding</keyword>
<evidence type="ECO:0000256" key="2">
    <source>
        <dbReference type="ARBA" id="ARBA00009437"/>
    </source>
</evidence>
<organism evidence="8 9">
    <name type="scientific">Bradyrhizobium aeschynomenes</name>
    <dbReference type="NCBI Taxonomy" id="2734909"/>
    <lineage>
        <taxon>Bacteria</taxon>
        <taxon>Pseudomonadati</taxon>
        <taxon>Pseudomonadota</taxon>
        <taxon>Alphaproteobacteria</taxon>
        <taxon>Hyphomicrobiales</taxon>
        <taxon>Nitrobacteraceae</taxon>
        <taxon>Bradyrhizobium</taxon>
    </lineage>
</organism>
<accession>A0ABX2CLE4</accession>
<dbReference type="Proteomes" id="UP000886476">
    <property type="component" value="Unassembled WGS sequence"/>
</dbReference>
<dbReference type="Gene3D" id="3.40.190.290">
    <property type="match status" value="1"/>
</dbReference>
<dbReference type="RefSeq" id="WP_172114042.1">
    <property type="nucleotide sequence ID" value="NZ_JABFDN010000013.1"/>
</dbReference>
<evidence type="ECO:0000259" key="7">
    <source>
        <dbReference type="PROSITE" id="PS50931"/>
    </source>
</evidence>
<keyword evidence="9" id="KW-1185">Reference proteome</keyword>